<organism evidence="1 2">
    <name type="scientific">Persicobacter diffluens</name>
    <dbReference type="NCBI Taxonomy" id="981"/>
    <lineage>
        <taxon>Bacteria</taxon>
        <taxon>Pseudomonadati</taxon>
        <taxon>Bacteroidota</taxon>
        <taxon>Cytophagia</taxon>
        <taxon>Cytophagales</taxon>
        <taxon>Persicobacteraceae</taxon>
        <taxon>Persicobacter</taxon>
    </lineage>
</organism>
<dbReference type="RefSeq" id="WP_338238179.1">
    <property type="nucleotide sequence ID" value="NZ_BQKE01000002.1"/>
</dbReference>
<comment type="caution">
    <text evidence="1">The sequence shown here is derived from an EMBL/GenBank/DDBJ whole genome shotgun (WGS) entry which is preliminary data.</text>
</comment>
<dbReference type="AlphaFoldDB" id="A0AAN4W281"/>
<evidence type="ECO:0000313" key="1">
    <source>
        <dbReference type="EMBL" id="GJM62957.1"/>
    </source>
</evidence>
<dbReference type="Proteomes" id="UP001310022">
    <property type="component" value="Unassembled WGS sequence"/>
</dbReference>
<evidence type="ECO:0000313" key="2">
    <source>
        <dbReference type="Proteomes" id="UP001310022"/>
    </source>
</evidence>
<reference evidence="1 2" key="1">
    <citation type="submission" date="2021-12" db="EMBL/GenBank/DDBJ databases">
        <title>Genome sequencing of bacteria with rrn-lacking chromosome and rrn-plasmid.</title>
        <authorList>
            <person name="Anda M."/>
            <person name="Iwasaki W."/>
        </authorList>
    </citation>
    <scope>NUCLEOTIDE SEQUENCE [LARGE SCALE GENOMIC DNA]</scope>
    <source>
        <strain evidence="1 2">NBRC 15940</strain>
    </source>
</reference>
<name>A0AAN4W281_9BACT</name>
<protein>
    <submittedName>
        <fullName evidence="1">Uncharacterized protein</fullName>
    </submittedName>
</protein>
<accession>A0AAN4W281</accession>
<proteinExistence type="predicted"/>
<sequence>MYNLFFLLGICTLPFSPQTPNASQQEVALLKAFASDLRPGKTDWQFNEVHTDTLKLLEFVGDYDYFYGYFESKSGVKLIIFENEKLAPSDVNKTMIVHWQVGRFYQAGEGEAPFLAEQLVSYEEL</sequence>
<dbReference type="EMBL" id="BQKE01000002">
    <property type="protein sequence ID" value="GJM62957.1"/>
    <property type="molecule type" value="Genomic_DNA"/>
</dbReference>
<gene>
    <name evidence="1" type="ORF">PEDI_35090</name>
</gene>
<keyword evidence="2" id="KW-1185">Reference proteome</keyword>